<dbReference type="EMBL" id="OBMT01000019">
    <property type="protein sequence ID" value="SOC20330.1"/>
    <property type="molecule type" value="Genomic_DNA"/>
</dbReference>
<organism evidence="1 2">
    <name type="scientific">Rhodobacter maris</name>
    <dbReference type="NCBI Taxonomy" id="446682"/>
    <lineage>
        <taxon>Bacteria</taxon>
        <taxon>Pseudomonadati</taxon>
        <taxon>Pseudomonadota</taxon>
        <taxon>Alphaproteobacteria</taxon>
        <taxon>Rhodobacterales</taxon>
        <taxon>Rhodobacter group</taxon>
        <taxon>Rhodobacter</taxon>
    </lineage>
</organism>
<dbReference type="Proteomes" id="UP000219111">
    <property type="component" value="Unassembled WGS sequence"/>
</dbReference>
<sequence>MPCYENPDATSEPEKRFFPVCCGPFAGVMSQWRIAGLNVRDRSVRRLAHPIRATHAAALFVLCPLSAAADPLPCLPPDLPSTALPAAVLTDYRAEISAEFESYFAQVGPYSACLDAERSRSLDEARLAAKSYAAFLDTTPAPEQIQ</sequence>
<proteinExistence type="predicted"/>
<reference evidence="2" key="1">
    <citation type="submission" date="2017-08" db="EMBL/GenBank/DDBJ databases">
        <authorList>
            <person name="Varghese N."/>
            <person name="Submissions S."/>
        </authorList>
    </citation>
    <scope>NUCLEOTIDE SEQUENCE [LARGE SCALE GENOMIC DNA]</scope>
    <source>
        <strain evidence="2">JA276</strain>
    </source>
</reference>
<dbReference type="AlphaFoldDB" id="A0A285TDN6"/>
<keyword evidence="2" id="KW-1185">Reference proteome</keyword>
<accession>A0A285TDN6</accession>
<name>A0A285TDN6_9RHOB</name>
<evidence type="ECO:0000313" key="1">
    <source>
        <dbReference type="EMBL" id="SOC20330.1"/>
    </source>
</evidence>
<protein>
    <submittedName>
        <fullName evidence="1">Uncharacterized protein</fullName>
    </submittedName>
</protein>
<gene>
    <name evidence="1" type="ORF">SAMN05877831_1196</name>
</gene>
<evidence type="ECO:0000313" key="2">
    <source>
        <dbReference type="Proteomes" id="UP000219111"/>
    </source>
</evidence>